<dbReference type="HOGENOM" id="CLU_841235_0_0_3"/>
<gene>
    <name evidence="2" type="ordered locus">Cyan7425_1573</name>
</gene>
<sequence length="330" mass="35822">MEYPELIILDVGHGNCALLRDTEGVILIDCPPGSVLPETLSHLGIEEISHVLISHADQDHIAGIPQLLLNESIRVNNIHLNSDWIKNTEIWKDVMIALEASERSGVRIEAQLTTSTTGRLDVGQVNIQVLAPSPVLALSGVGGRDLAGRRLRANSMSAVISLVYNTRRVAILAGDLDQVGLDNLLKEDLELQADVLVFPHHGGRPGSNADSKAFAQKLCNLVQPKLVVFSIDRSLHNNPNDEIMEGVLSSVPEAHIVCTQLSEKCSVTLPSEISSHLNRLPSKGLISKKCCGGTILIEIGENASTYTPALDTHRRFIAQYPNSICRKLLS</sequence>
<feature type="domain" description="Metallo-beta-lactamase" evidence="1">
    <location>
        <begin position="13"/>
        <end position="201"/>
    </location>
</feature>
<name>B8HQF3_CYAP4</name>
<dbReference type="SMART" id="SM00849">
    <property type="entry name" value="Lactamase_B"/>
    <property type="match status" value="1"/>
</dbReference>
<dbReference type="InterPro" id="IPR052159">
    <property type="entry name" value="Competence_DNA_uptake"/>
</dbReference>
<dbReference type="Gene3D" id="3.60.15.10">
    <property type="entry name" value="Ribonuclease Z/Hydroxyacylglutathione hydrolase-like"/>
    <property type="match status" value="1"/>
</dbReference>
<dbReference type="InterPro" id="IPR036866">
    <property type="entry name" value="RibonucZ/Hydroxyglut_hydro"/>
</dbReference>
<dbReference type="PANTHER" id="PTHR30619:SF1">
    <property type="entry name" value="RECOMBINATION PROTEIN 2"/>
    <property type="match status" value="1"/>
</dbReference>
<dbReference type="KEGG" id="cyn:Cyan7425_1573"/>
<dbReference type="STRING" id="395961.Cyan7425_1573"/>
<dbReference type="PANTHER" id="PTHR30619">
    <property type="entry name" value="DNA INTERNALIZATION/COMPETENCE PROTEIN COMEC/REC2"/>
    <property type="match status" value="1"/>
</dbReference>
<protein>
    <submittedName>
        <fullName evidence="2">Beta-lactamase domain protein</fullName>
    </submittedName>
</protein>
<dbReference type="AlphaFoldDB" id="B8HQF3"/>
<dbReference type="SUPFAM" id="SSF56281">
    <property type="entry name" value="Metallo-hydrolase/oxidoreductase"/>
    <property type="match status" value="1"/>
</dbReference>
<organism evidence="2">
    <name type="scientific">Cyanothece sp. (strain PCC 7425 / ATCC 29141)</name>
    <dbReference type="NCBI Taxonomy" id="395961"/>
    <lineage>
        <taxon>Bacteria</taxon>
        <taxon>Bacillati</taxon>
        <taxon>Cyanobacteriota</taxon>
        <taxon>Cyanophyceae</taxon>
        <taxon>Gomontiellales</taxon>
        <taxon>Cyanothecaceae</taxon>
        <taxon>Cyanothece</taxon>
    </lineage>
</organism>
<dbReference type="eggNOG" id="COG2333">
    <property type="taxonomic scope" value="Bacteria"/>
</dbReference>
<evidence type="ECO:0000313" key="2">
    <source>
        <dbReference type="EMBL" id="ACL43943.1"/>
    </source>
</evidence>
<proteinExistence type="predicted"/>
<dbReference type="InterPro" id="IPR001279">
    <property type="entry name" value="Metallo-B-lactamas"/>
</dbReference>
<dbReference type="EMBL" id="CP001344">
    <property type="protein sequence ID" value="ACL43943.1"/>
    <property type="molecule type" value="Genomic_DNA"/>
</dbReference>
<dbReference type="OrthoDB" id="9761531at2"/>
<reference evidence="2" key="1">
    <citation type="submission" date="2009-01" db="EMBL/GenBank/DDBJ databases">
        <title>Complete sequence of chromosome Cyanothece sp. PCC 7425.</title>
        <authorList>
            <consortium name="US DOE Joint Genome Institute"/>
            <person name="Lucas S."/>
            <person name="Copeland A."/>
            <person name="Lapidus A."/>
            <person name="Glavina del Rio T."/>
            <person name="Dalin E."/>
            <person name="Tice H."/>
            <person name="Bruce D."/>
            <person name="Goodwin L."/>
            <person name="Pitluck S."/>
            <person name="Sims D."/>
            <person name="Meineke L."/>
            <person name="Brettin T."/>
            <person name="Detter J.C."/>
            <person name="Han C."/>
            <person name="Larimer F."/>
            <person name="Land M."/>
            <person name="Hauser L."/>
            <person name="Kyrpides N."/>
            <person name="Ovchinnikova G."/>
            <person name="Liberton M."/>
            <person name="Stoeckel J."/>
            <person name="Banerjee A."/>
            <person name="Singh A."/>
            <person name="Page L."/>
            <person name="Sato H."/>
            <person name="Zhao L."/>
            <person name="Sherman L."/>
            <person name="Pakrasi H."/>
            <person name="Richardson P."/>
        </authorList>
    </citation>
    <scope>NUCLEOTIDE SEQUENCE</scope>
    <source>
        <strain evidence="2">PCC 7425</strain>
    </source>
</reference>
<accession>B8HQF3</accession>
<dbReference type="Pfam" id="PF00753">
    <property type="entry name" value="Lactamase_B"/>
    <property type="match status" value="1"/>
</dbReference>
<evidence type="ECO:0000259" key="1">
    <source>
        <dbReference type="SMART" id="SM00849"/>
    </source>
</evidence>